<evidence type="ECO:0000256" key="2">
    <source>
        <dbReference type="ARBA" id="ARBA00022598"/>
    </source>
</evidence>
<keyword evidence="3" id="KW-1133">Transmembrane helix</keyword>
<dbReference type="STRING" id="39060.SAMN05660706_11282"/>
<proteinExistence type="inferred from homology"/>
<sequence length="529" mass="58982">MEKVWFNNYLADTRRTLDYPEIPVHQFLADSARQYPDVNAILFFDRGITFKELDDLTSRFATFLQDRGVRKGDRVAIMAPNCPQNVICFFGTLKTGAVVVQHNPMYVERELEHQLNDSGSETLVCLADLYPKVQNVRAETSLKNVITFNMDGTPVSTGDDTEDLKDILEKYDAAYDRIGVGPEDLALLQYTGGTTGVSKGCMLTHRNLVANVLQTVEVVGKNYRRGNDCVIGVLPLFHVYGLTCIMNMSVYMGVTMILFPRFEPKAVIEAIHNYKVGVYFASPTMLIAINNYKEIGNYDLRCLHTCVSGSAPLPNEVKEAFRKLTGVEVVEAYGLSEASPVTHSNPVNGKVKTGSIGLPIPDTGMKVVDINTGEECTFHQAGEMWVKGPQVMRGYWNRPDETVNVFADGWLKTGDVVEVDDEGYVCIVSRKKDVIIAGGYNIYPVEVEDVLFAHPKVKESVVVGVPDAYRGETVKAFIVLKEGETATEEEIISYCRTKLAAYKVPRRVEFRAELPKSAVGKILRRLLRE</sequence>
<dbReference type="Gene3D" id="3.30.300.30">
    <property type="match status" value="1"/>
</dbReference>
<dbReference type="SUPFAM" id="SSF56801">
    <property type="entry name" value="Acetyl-CoA synthetase-like"/>
    <property type="match status" value="1"/>
</dbReference>
<evidence type="ECO:0000313" key="7">
    <source>
        <dbReference type="Proteomes" id="UP000199584"/>
    </source>
</evidence>
<dbReference type="PANTHER" id="PTHR43767:SF9">
    <property type="entry name" value="LONG-CHAIN-FATTY-ACID--COA LIGASE"/>
    <property type="match status" value="1"/>
</dbReference>
<dbReference type="InterPro" id="IPR045851">
    <property type="entry name" value="AMP-bd_C_sf"/>
</dbReference>
<feature type="domain" description="AMP-dependent synthetase/ligase" evidence="4">
    <location>
        <begin position="29"/>
        <end position="396"/>
    </location>
</feature>
<reference evidence="7" key="1">
    <citation type="submission" date="2016-10" db="EMBL/GenBank/DDBJ databases">
        <authorList>
            <person name="Varghese N."/>
            <person name="Submissions S."/>
        </authorList>
    </citation>
    <scope>NUCLEOTIDE SEQUENCE [LARGE SCALE GENOMIC DNA]</scope>
    <source>
        <strain evidence="7">DSM 3669</strain>
    </source>
</reference>
<dbReference type="FunFam" id="3.40.50.12780:FF:000003">
    <property type="entry name" value="Long-chain-fatty-acid--CoA ligase FadD"/>
    <property type="match status" value="1"/>
</dbReference>
<dbReference type="FunFam" id="3.30.300.30:FF:000008">
    <property type="entry name" value="2,3-dihydroxybenzoate-AMP ligase"/>
    <property type="match status" value="1"/>
</dbReference>
<name>A0A1I6DJW4_9FIRM</name>
<evidence type="ECO:0000313" key="6">
    <source>
        <dbReference type="EMBL" id="SFR05724.1"/>
    </source>
</evidence>
<evidence type="ECO:0000256" key="3">
    <source>
        <dbReference type="SAM" id="Phobius"/>
    </source>
</evidence>
<keyword evidence="2" id="KW-0436">Ligase</keyword>
<dbReference type="CDD" id="cd05936">
    <property type="entry name" value="FC-FACS_FadD_like"/>
    <property type="match status" value="1"/>
</dbReference>
<gene>
    <name evidence="6" type="ORF">SAMN05660706_11282</name>
</gene>
<dbReference type="InterPro" id="IPR042099">
    <property type="entry name" value="ANL_N_sf"/>
</dbReference>
<keyword evidence="3" id="KW-0472">Membrane</keyword>
<dbReference type="InterPro" id="IPR050237">
    <property type="entry name" value="ATP-dep_AMP-bd_enzyme"/>
</dbReference>
<dbReference type="Pfam" id="PF13193">
    <property type="entry name" value="AMP-binding_C"/>
    <property type="match status" value="1"/>
</dbReference>
<dbReference type="EMBL" id="FOYM01000012">
    <property type="protein sequence ID" value="SFR05724.1"/>
    <property type="molecule type" value="Genomic_DNA"/>
</dbReference>
<organism evidence="6 7">
    <name type="scientific">Desulfoscipio geothermicus DSM 3669</name>
    <dbReference type="NCBI Taxonomy" id="1121426"/>
    <lineage>
        <taxon>Bacteria</taxon>
        <taxon>Bacillati</taxon>
        <taxon>Bacillota</taxon>
        <taxon>Clostridia</taxon>
        <taxon>Eubacteriales</taxon>
        <taxon>Desulfallaceae</taxon>
        <taxon>Desulfoscipio</taxon>
    </lineage>
</organism>
<dbReference type="Proteomes" id="UP000199584">
    <property type="component" value="Unassembled WGS sequence"/>
</dbReference>
<evidence type="ECO:0000259" key="4">
    <source>
        <dbReference type="Pfam" id="PF00501"/>
    </source>
</evidence>
<keyword evidence="7" id="KW-1185">Reference proteome</keyword>
<dbReference type="Pfam" id="PF00501">
    <property type="entry name" value="AMP-binding"/>
    <property type="match status" value="1"/>
</dbReference>
<dbReference type="PANTHER" id="PTHR43767">
    <property type="entry name" value="LONG-CHAIN-FATTY-ACID--COA LIGASE"/>
    <property type="match status" value="1"/>
</dbReference>
<accession>A0A1I6DJW4</accession>
<dbReference type="AlphaFoldDB" id="A0A1I6DJW4"/>
<dbReference type="GO" id="GO:0016877">
    <property type="term" value="F:ligase activity, forming carbon-sulfur bonds"/>
    <property type="evidence" value="ECO:0007669"/>
    <property type="project" value="UniProtKB-ARBA"/>
</dbReference>
<dbReference type="InterPro" id="IPR020845">
    <property type="entry name" value="AMP-binding_CS"/>
</dbReference>
<evidence type="ECO:0000259" key="5">
    <source>
        <dbReference type="Pfam" id="PF13193"/>
    </source>
</evidence>
<feature type="domain" description="AMP-binding enzyme C-terminal" evidence="5">
    <location>
        <begin position="446"/>
        <end position="521"/>
    </location>
</feature>
<feature type="transmembrane region" description="Helical" evidence="3">
    <location>
        <begin position="237"/>
        <end position="259"/>
    </location>
</feature>
<dbReference type="PROSITE" id="PS00455">
    <property type="entry name" value="AMP_BINDING"/>
    <property type="match status" value="1"/>
</dbReference>
<dbReference type="Gene3D" id="3.40.50.12780">
    <property type="entry name" value="N-terminal domain of ligase-like"/>
    <property type="match status" value="1"/>
</dbReference>
<dbReference type="InterPro" id="IPR000873">
    <property type="entry name" value="AMP-dep_synth/lig_dom"/>
</dbReference>
<keyword evidence="3" id="KW-0812">Transmembrane</keyword>
<comment type="similarity">
    <text evidence="1">Belongs to the ATP-dependent AMP-binding enzyme family.</text>
</comment>
<dbReference type="OrthoDB" id="9803968at2"/>
<dbReference type="InterPro" id="IPR025110">
    <property type="entry name" value="AMP-bd_C"/>
</dbReference>
<evidence type="ECO:0000256" key="1">
    <source>
        <dbReference type="ARBA" id="ARBA00006432"/>
    </source>
</evidence>
<dbReference type="RefSeq" id="WP_092483155.1">
    <property type="nucleotide sequence ID" value="NZ_FOYM01000012.1"/>
</dbReference>
<protein>
    <submittedName>
        <fullName evidence="6">Long-chain acyl-CoA synthetase</fullName>
    </submittedName>
</protein>